<keyword evidence="2" id="KW-1133">Transmembrane helix</keyword>
<feature type="compositionally biased region" description="Acidic residues" evidence="1">
    <location>
        <begin position="314"/>
        <end position="323"/>
    </location>
</feature>
<dbReference type="STRING" id="631454.N177_3608"/>
<proteinExistence type="predicted"/>
<keyword evidence="5" id="KW-1185">Reference proteome</keyword>
<feature type="compositionally biased region" description="Basic and acidic residues" evidence="1">
    <location>
        <begin position="197"/>
        <end position="208"/>
    </location>
</feature>
<dbReference type="eggNOG" id="COG3266">
    <property type="taxonomic scope" value="Bacteria"/>
</dbReference>
<feature type="region of interest" description="Disordered" evidence="1">
    <location>
        <begin position="189"/>
        <end position="240"/>
    </location>
</feature>
<dbReference type="PROSITE" id="PS51724">
    <property type="entry name" value="SPOR"/>
    <property type="match status" value="1"/>
</dbReference>
<dbReference type="AlphaFoldDB" id="V4RJW2"/>
<reference evidence="4 5" key="1">
    <citation type="journal article" date="2014" name="Genome Announc.">
        <title>Draft Genome Sequence of Lutibaculum baratangense Strain AMV1T, Isolated from a Mud Volcano in Andamans, India.</title>
        <authorList>
            <person name="Singh A."/>
            <person name="Sreenivas A."/>
            <person name="Sathyanarayana Reddy G."/>
            <person name="Pinnaka A.K."/>
            <person name="Shivaji S."/>
        </authorList>
    </citation>
    <scope>NUCLEOTIDE SEQUENCE [LARGE SCALE GENOMIC DNA]</scope>
    <source>
        <strain evidence="4 5">AMV1</strain>
    </source>
</reference>
<evidence type="ECO:0000256" key="2">
    <source>
        <dbReference type="SAM" id="Phobius"/>
    </source>
</evidence>
<dbReference type="EMBL" id="AWXZ01000039">
    <property type="protein sequence ID" value="ESR23540.1"/>
    <property type="molecule type" value="Genomic_DNA"/>
</dbReference>
<comment type="caution">
    <text evidence="4">The sequence shown here is derived from an EMBL/GenBank/DDBJ whole genome shotgun (WGS) entry which is preliminary data.</text>
</comment>
<organism evidence="4 5">
    <name type="scientific">Lutibaculum baratangense AMV1</name>
    <dbReference type="NCBI Taxonomy" id="631454"/>
    <lineage>
        <taxon>Bacteria</taxon>
        <taxon>Pseudomonadati</taxon>
        <taxon>Pseudomonadota</taxon>
        <taxon>Alphaproteobacteria</taxon>
        <taxon>Hyphomicrobiales</taxon>
        <taxon>Tepidamorphaceae</taxon>
        <taxon>Lutibaculum</taxon>
    </lineage>
</organism>
<evidence type="ECO:0000256" key="1">
    <source>
        <dbReference type="SAM" id="MobiDB-lite"/>
    </source>
</evidence>
<dbReference type="Gene3D" id="3.30.70.1070">
    <property type="entry name" value="Sporulation related repeat"/>
    <property type="match status" value="1"/>
</dbReference>
<sequence>MWPWSDERGQAAAQAGGQGSHAPSRHGEAEWDEEPGRQDYDDQDAYYGAAEGETQDQEWPGEGEPSQGHAYYGQGRIQESAFEEELLSFRPSSSGYQEVEPHFDDSGHLPPMQDEPERRTGRKTLVFGGLAMLALIGGAGAVAYKQMTPTVSDGPPLVVAAETDPVKTKPDEPGGAQVPNQDRIVFDRSAGVVSNGKSEERIVSREEPVETVPLREQVREAGAPANGGVVPDVSRDEPKRVRTVVVKPDGTIVEEPQAAPAPQQVAMNDAATGFAQVPANAGPVTLYDSSEIPDAPAVSASPSAGGRSGNAAEAAEEPVEDVQAEAPGQSAEAPAARQPEPATPTPPAATQNAGQSRPGQPMQITPQADAPQQVAAADPQSQPEQAQPAAASGGFPAGSYVVQVSSTRSEADAERSAASVRDRYSSVLSGHQTAVERADLGDKGIYYRVSIGPLSDSSSAGTLCSRLKSQGLDCFVRRN</sequence>
<dbReference type="Proteomes" id="UP000017819">
    <property type="component" value="Unassembled WGS sequence"/>
</dbReference>
<feature type="domain" description="SPOR" evidence="3">
    <location>
        <begin position="394"/>
        <end position="479"/>
    </location>
</feature>
<evidence type="ECO:0000313" key="4">
    <source>
        <dbReference type="EMBL" id="ESR23540.1"/>
    </source>
</evidence>
<gene>
    <name evidence="4" type="ORF">N177_3608</name>
</gene>
<evidence type="ECO:0000313" key="5">
    <source>
        <dbReference type="Proteomes" id="UP000017819"/>
    </source>
</evidence>
<dbReference type="SUPFAM" id="SSF110997">
    <property type="entry name" value="Sporulation related repeat"/>
    <property type="match status" value="1"/>
</dbReference>
<evidence type="ECO:0000259" key="3">
    <source>
        <dbReference type="PROSITE" id="PS51724"/>
    </source>
</evidence>
<feature type="compositionally biased region" description="Basic and acidic residues" evidence="1">
    <location>
        <begin position="25"/>
        <end position="40"/>
    </location>
</feature>
<feature type="region of interest" description="Disordered" evidence="1">
    <location>
        <begin position="1"/>
        <end position="77"/>
    </location>
</feature>
<protein>
    <recommendedName>
        <fullName evidence="3">SPOR domain-containing protein</fullName>
    </recommendedName>
</protein>
<feature type="compositionally biased region" description="Low complexity" evidence="1">
    <location>
        <begin position="293"/>
        <end position="313"/>
    </location>
</feature>
<dbReference type="InterPro" id="IPR036680">
    <property type="entry name" value="SPOR-like_sf"/>
</dbReference>
<accession>V4RJW2</accession>
<feature type="compositionally biased region" description="Polar residues" evidence="1">
    <location>
        <begin position="352"/>
        <end position="365"/>
    </location>
</feature>
<name>V4RJW2_9HYPH</name>
<keyword evidence="2" id="KW-0472">Membrane</keyword>
<keyword evidence="2" id="KW-0812">Transmembrane</keyword>
<dbReference type="InterPro" id="IPR007730">
    <property type="entry name" value="SPOR-like_dom"/>
</dbReference>
<feature type="region of interest" description="Disordered" evidence="1">
    <location>
        <begin position="91"/>
        <end position="121"/>
    </location>
</feature>
<feature type="transmembrane region" description="Helical" evidence="2">
    <location>
        <begin position="125"/>
        <end position="144"/>
    </location>
</feature>
<dbReference type="GO" id="GO:0042834">
    <property type="term" value="F:peptidoglycan binding"/>
    <property type="evidence" value="ECO:0007669"/>
    <property type="project" value="InterPro"/>
</dbReference>
<feature type="compositionally biased region" description="Low complexity" evidence="1">
    <location>
        <begin position="324"/>
        <end position="340"/>
    </location>
</feature>
<feature type="region of interest" description="Disordered" evidence="1">
    <location>
        <begin position="281"/>
        <end position="397"/>
    </location>
</feature>
<dbReference type="Pfam" id="PF05036">
    <property type="entry name" value="SPOR"/>
    <property type="match status" value="1"/>
</dbReference>
<feature type="compositionally biased region" description="Low complexity" evidence="1">
    <location>
        <begin position="366"/>
        <end position="397"/>
    </location>
</feature>